<dbReference type="InterPro" id="IPR002083">
    <property type="entry name" value="MATH/TRAF_dom"/>
</dbReference>
<name>A0AAU9RUN3_THLAR</name>
<evidence type="ECO:0000256" key="1">
    <source>
        <dbReference type="ARBA" id="ARBA00023054"/>
    </source>
</evidence>
<dbReference type="AlphaFoldDB" id="A0AAU9RUN3"/>
<dbReference type="InterPro" id="IPR050804">
    <property type="entry name" value="MCC"/>
</dbReference>
<dbReference type="Pfam" id="PF22486">
    <property type="entry name" value="MATH_2"/>
    <property type="match status" value="1"/>
</dbReference>
<gene>
    <name evidence="4" type="ORF">TAV2_LOCUS6458</name>
</gene>
<dbReference type="InterPro" id="IPR008974">
    <property type="entry name" value="TRAF-like"/>
</dbReference>
<dbReference type="CDD" id="cd00121">
    <property type="entry name" value="MATH"/>
    <property type="match status" value="1"/>
</dbReference>
<evidence type="ECO:0000313" key="5">
    <source>
        <dbReference type="Proteomes" id="UP000836841"/>
    </source>
</evidence>
<dbReference type="Gene3D" id="2.60.210.10">
    <property type="entry name" value="Apoptosis, Tumor Necrosis Factor Receptor Associated Protein 2, Chain A"/>
    <property type="match status" value="1"/>
</dbReference>
<proteinExistence type="predicted"/>
<dbReference type="PROSITE" id="PS50144">
    <property type="entry name" value="MATH"/>
    <property type="match status" value="1"/>
</dbReference>
<feature type="domain" description="MATH" evidence="3">
    <location>
        <begin position="1"/>
        <end position="94"/>
    </location>
</feature>
<organism evidence="4 5">
    <name type="scientific">Thlaspi arvense</name>
    <name type="common">Field penny-cress</name>
    <dbReference type="NCBI Taxonomy" id="13288"/>
    <lineage>
        <taxon>Eukaryota</taxon>
        <taxon>Viridiplantae</taxon>
        <taxon>Streptophyta</taxon>
        <taxon>Embryophyta</taxon>
        <taxon>Tracheophyta</taxon>
        <taxon>Spermatophyta</taxon>
        <taxon>Magnoliopsida</taxon>
        <taxon>eudicotyledons</taxon>
        <taxon>Gunneridae</taxon>
        <taxon>Pentapetalae</taxon>
        <taxon>rosids</taxon>
        <taxon>malvids</taxon>
        <taxon>Brassicales</taxon>
        <taxon>Brassicaceae</taxon>
        <taxon>Thlaspideae</taxon>
        <taxon>Thlaspi</taxon>
    </lineage>
</organism>
<keyword evidence="5" id="KW-1185">Reference proteome</keyword>
<dbReference type="EMBL" id="OU466858">
    <property type="protein sequence ID" value="CAH2047598.1"/>
    <property type="molecule type" value="Genomic_DNA"/>
</dbReference>
<dbReference type="SUPFAM" id="SSF49599">
    <property type="entry name" value="TRAF domain-like"/>
    <property type="match status" value="1"/>
</dbReference>
<evidence type="ECO:0000259" key="3">
    <source>
        <dbReference type="PROSITE" id="PS50144"/>
    </source>
</evidence>
<sequence length="264" mass="30389">MYMFVQVHHPKGDHFLSMYLILANPESLPLGWKIRAYYSFVLLNQSGKELFSIHDRKLYCALAPGWGCPSGVTLKTIQKYGFMEKNKLIIKVEVEVVESDDEEEEEEEEIVKVATLFTEHPDIAVNFKPKNQQVKTTYMNVLLGLIETLNKPPHSFSETEISNARSELIELTEAGFKLEWLKTKLDEVSLEKKKTNAYNSRVQELKKKIRNLNYELDTEKAKSATCAAKILSLEQKVSDLNDKLNEKEAKLLLLKSCLLWNCEE</sequence>
<evidence type="ECO:0000313" key="4">
    <source>
        <dbReference type="EMBL" id="CAH2047598.1"/>
    </source>
</evidence>
<dbReference type="PANTHER" id="PTHR46236">
    <property type="entry name" value="TRAF-LIKE SUPERFAMILY PROTEIN"/>
    <property type="match status" value="1"/>
</dbReference>
<protein>
    <recommendedName>
        <fullName evidence="3">MATH domain-containing protein</fullName>
    </recommendedName>
</protein>
<accession>A0AAU9RUN3</accession>
<dbReference type="Proteomes" id="UP000836841">
    <property type="component" value="Chromosome 2"/>
</dbReference>
<keyword evidence="1 2" id="KW-0175">Coiled coil</keyword>
<reference evidence="4 5" key="1">
    <citation type="submission" date="2022-03" db="EMBL/GenBank/DDBJ databases">
        <authorList>
            <person name="Nunn A."/>
            <person name="Chopra R."/>
            <person name="Nunn A."/>
            <person name="Contreras Garrido A."/>
        </authorList>
    </citation>
    <scope>NUCLEOTIDE SEQUENCE [LARGE SCALE GENOMIC DNA]</scope>
</reference>
<feature type="coiled-coil region" evidence="2">
    <location>
        <begin position="195"/>
        <end position="250"/>
    </location>
</feature>
<dbReference type="PANTHER" id="PTHR46236:SF12">
    <property type="entry name" value="MATH DOMAIN-CONTAINING PROTEIN"/>
    <property type="match status" value="1"/>
</dbReference>
<evidence type="ECO:0000256" key="2">
    <source>
        <dbReference type="SAM" id="Coils"/>
    </source>
</evidence>